<dbReference type="InterPro" id="IPR007110">
    <property type="entry name" value="Ig-like_dom"/>
</dbReference>
<keyword evidence="2" id="KW-0472">Membrane</keyword>
<feature type="signal peptide" evidence="3">
    <location>
        <begin position="1"/>
        <end position="24"/>
    </location>
</feature>
<evidence type="ECO:0000259" key="4">
    <source>
        <dbReference type="PROSITE" id="PS50835"/>
    </source>
</evidence>
<evidence type="ECO:0000256" key="2">
    <source>
        <dbReference type="SAM" id="Phobius"/>
    </source>
</evidence>
<dbReference type="Proteomes" id="UP000887574">
    <property type="component" value="Unplaced"/>
</dbReference>
<evidence type="ECO:0000256" key="1">
    <source>
        <dbReference type="SAM" id="MobiDB-lite"/>
    </source>
</evidence>
<dbReference type="Gene3D" id="2.60.40.10">
    <property type="entry name" value="Immunoglobulins"/>
    <property type="match status" value="1"/>
</dbReference>
<keyword evidence="5" id="KW-1185">Reference proteome</keyword>
<feature type="region of interest" description="Disordered" evidence="1">
    <location>
        <begin position="385"/>
        <end position="436"/>
    </location>
</feature>
<proteinExistence type="predicted"/>
<keyword evidence="3" id="KW-0732">Signal</keyword>
<evidence type="ECO:0000313" key="5">
    <source>
        <dbReference type="Proteomes" id="UP000887574"/>
    </source>
</evidence>
<dbReference type="SUPFAM" id="SSF48726">
    <property type="entry name" value="Immunoglobulin"/>
    <property type="match status" value="1"/>
</dbReference>
<dbReference type="PROSITE" id="PS50835">
    <property type="entry name" value="IG_LIKE"/>
    <property type="match status" value="1"/>
</dbReference>
<dbReference type="InterPro" id="IPR013783">
    <property type="entry name" value="Ig-like_fold"/>
</dbReference>
<dbReference type="AlphaFoldDB" id="A0A915EBX5"/>
<reference evidence="6" key="1">
    <citation type="submission" date="2022-11" db="UniProtKB">
        <authorList>
            <consortium name="WormBaseParasite"/>
        </authorList>
    </citation>
    <scope>IDENTIFICATION</scope>
</reference>
<accession>A0A915EBX5</accession>
<feature type="chain" id="PRO_5037735004" evidence="3">
    <location>
        <begin position="25"/>
        <end position="436"/>
    </location>
</feature>
<protein>
    <submittedName>
        <fullName evidence="6">Ig-like domain-containing protein</fullName>
    </submittedName>
</protein>
<name>A0A915EBX5_9BILA</name>
<sequence length="436" mass="51085">MPNNKVRQLWRAGIIILLIDFSHSSTILKESSIEPKVIASNPLQTSEPSIVKFGPTEADIVRGRPSSTVVLPCRAMNSTYPTQEISWFYLVSNWIRNGSYKILNATGDLLLIDVSRELVERYECIASNEFGVNKTDSIYFRLDYSFWYAHEWNSLFYGSCLSALVICAASFILNLIWIVCRKTILWWLNRAERMHRVRSMVEAMEKYRQKQMENLHETYHRRIAAVRDNYHQQVEQIRHSYANQADRFRDYRQEKKTQMENQTEKIRENYNQQMARIRDFGSRRAEQLWESYERQLNRMRMFTLERRLKVMRQYKVKQRYINKLLESIGDTTNNDTITKQEAAIRAVLAELPQSSFPTAAFSRSASYYSLPEFVEEDPGDMIIISRDDSGPSSFGKSNNTQPRRSIISKNARPIDQRINLDYPSTSKPTSSTHQTD</sequence>
<evidence type="ECO:0000313" key="6">
    <source>
        <dbReference type="WBParaSite" id="jg4527"/>
    </source>
</evidence>
<feature type="compositionally biased region" description="Polar residues" evidence="1">
    <location>
        <begin position="422"/>
        <end position="436"/>
    </location>
</feature>
<keyword evidence="2" id="KW-1133">Transmembrane helix</keyword>
<feature type="compositionally biased region" description="Polar residues" evidence="1">
    <location>
        <begin position="390"/>
        <end position="403"/>
    </location>
</feature>
<dbReference type="InterPro" id="IPR036179">
    <property type="entry name" value="Ig-like_dom_sf"/>
</dbReference>
<feature type="transmembrane region" description="Helical" evidence="2">
    <location>
        <begin position="155"/>
        <end position="180"/>
    </location>
</feature>
<evidence type="ECO:0000256" key="3">
    <source>
        <dbReference type="SAM" id="SignalP"/>
    </source>
</evidence>
<dbReference type="WBParaSite" id="jg4527">
    <property type="protein sequence ID" value="jg4527"/>
    <property type="gene ID" value="jg4527"/>
</dbReference>
<keyword evidence="2" id="KW-0812">Transmembrane</keyword>
<organism evidence="5 6">
    <name type="scientific">Ditylenchus dipsaci</name>
    <dbReference type="NCBI Taxonomy" id="166011"/>
    <lineage>
        <taxon>Eukaryota</taxon>
        <taxon>Metazoa</taxon>
        <taxon>Ecdysozoa</taxon>
        <taxon>Nematoda</taxon>
        <taxon>Chromadorea</taxon>
        <taxon>Rhabditida</taxon>
        <taxon>Tylenchina</taxon>
        <taxon>Tylenchomorpha</taxon>
        <taxon>Sphaerularioidea</taxon>
        <taxon>Anguinidae</taxon>
        <taxon>Anguininae</taxon>
        <taxon>Ditylenchus</taxon>
    </lineage>
</organism>
<feature type="domain" description="Ig-like" evidence="4">
    <location>
        <begin position="48"/>
        <end position="139"/>
    </location>
</feature>